<dbReference type="EMBL" id="JAXQNO010000004">
    <property type="protein sequence ID" value="KAK4799033.1"/>
    <property type="molecule type" value="Genomic_DNA"/>
</dbReference>
<dbReference type="PANTHER" id="PTHR15827:SF2">
    <property type="entry name" value="CYCLIN-DEPENDENT KINASE 2-INTERACTING PROTEIN"/>
    <property type="match status" value="1"/>
</dbReference>
<protein>
    <submittedName>
        <fullName evidence="1">Uncharacterized protein</fullName>
    </submittedName>
</protein>
<gene>
    <name evidence="1" type="ORF">SAY86_024398</name>
</gene>
<evidence type="ECO:0000313" key="2">
    <source>
        <dbReference type="Proteomes" id="UP001346149"/>
    </source>
</evidence>
<reference evidence="1 2" key="1">
    <citation type="journal article" date="2023" name="Hortic Res">
        <title>Pangenome of water caltrop reveals structural variations and asymmetric subgenome divergence after allopolyploidization.</title>
        <authorList>
            <person name="Zhang X."/>
            <person name="Chen Y."/>
            <person name="Wang L."/>
            <person name="Yuan Y."/>
            <person name="Fang M."/>
            <person name="Shi L."/>
            <person name="Lu R."/>
            <person name="Comes H.P."/>
            <person name="Ma Y."/>
            <person name="Chen Y."/>
            <person name="Huang G."/>
            <person name="Zhou Y."/>
            <person name="Zheng Z."/>
            <person name="Qiu Y."/>
        </authorList>
    </citation>
    <scope>NUCLEOTIDE SEQUENCE [LARGE SCALE GENOMIC DNA]</scope>
    <source>
        <strain evidence="1">F231</strain>
    </source>
</reference>
<proteinExistence type="predicted"/>
<dbReference type="PANTHER" id="PTHR15827">
    <property type="entry name" value="CYCLIN-DEPENDENT KINASE 2-INTERACTING PROTEIN"/>
    <property type="match status" value="1"/>
</dbReference>
<organism evidence="1 2">
    <name type="scientific">Trapa natans</name>
    <name type="common">Water chestnut</name>
    <dbReference type="NCBI Taxonomy" id="22666"/>
    <lineage>
        <taxon>Eukaryota</taxon>
        <taxon>Viridiplantae</taxon>
        <taxon>Streptophyta</taxon>
        <taxon>Embryophyta</taxon>
        <taxon>Tracheophyta</taxon>
        <taxon>Spermatophyta</taxon>
        <taxon>Magnoliopsida</taxon>
        <taxon>eudicotyledons</taxon>
        <taxon>Gunneridae</taxon>
        <taxon>Pentapetalae</taxon>
        <taxon>rosids</taxon>
        <taxon>malvids</taxon>
        <taxon>Myrtales</taxon>
        <taxon>Lythraceae</taxon>
        <taxon>Trapa</taxon>
    </lineage>
</organism>
<accession>A0AAN7LZ78</accession>
<keyword evidence="2" id="KW-1185">Reference proteome</keyword>
<evidence type="ECO:0000313" key="1">
    <source>
        <dbReference type="EMBL" id="KAK4799033.1"/>
    </source>
</evidence>
<name>A0AAN7LZ78_TRANT</name>
<dbReference type="AlphaFoldDB" id="A0AAN7LZ78"/>
<comment type="caution">
    <text evidence="1">The sequence shown here is derived from an EMBL/GenBank/DDBJ whole genome shotgun (WGS) entry which is preliminary data.</text>
</comment>
<sequence>MAETTDASVSGRESDVATSLSSVSPHTLCSSVGGPLSPAEARLWRPPAQRNLRNQWSKLASCRQQWASSSSGGRSHATSLVNAYLSQRYMPSMDLGVLKDMADIRKKACQKLFRQQELYQSKLTSSYQDMITALVNMITAWRSMRCYLKGGTSSPLIRFSYIAEDKSDNGDGSGTPVFTFLSIPCFENLAEELVEMFKSELFVKRLIVFELSCAGHEASYIKDLNWSNELYSGEFNDLAFCNLYSSKTHELLPPKMKGCRCDMPSEKHCSQLTQETLQVYVTAWLAEVNIDMHRSYVLLQSPTDFKSSTLCRVREIFSIVGEEMHVNFS</sequence>
<dbReference type="Proteomes" id="UP001346149">
    <property type="component" value="Unassembled WGS sequence"/>
</dbReference>